<reference evidence="7" key="1">
    <citation type="journal article" date="2014" name="Genome Announc.">
        <title>Draft Genome Sequence of Marine Flavobacterium Jejuia pallidilutea Strain 11shimoA1 and Pigmentation Mutants.</title>
        <authorList>
            <person name="Takatani N."/>
            <person name="Nakanishi M."/>
            <person name="Meirelles P."/>
            <person name="Mino S."/>
            <person name="Suda W."/>
            <person name="Oshima K."/>
            <person name="Hattori M."/>
            <person name="Ohkuma M."/>
            <person name="Hosokawa M."/>
            <person name="Miyashita K."/>
            <person name="Thompson F.L."/>
            <person name="Niwa A."/>
            <person name="Sawabe T."/>
            <person name="Sawabe T."/>
        </authorList>
    </citation>
    <scope>NUCLEOTIDE SEQUENCE [LARGE SCALE GENOMIC DNA]</scope>
    <source>
        <strain evidence="7">JCM 19538</strain>
    </source>
</reference>
<dbReference type="Gene3D" id="3.10.580.10">
    <property type="entry name" value="CBS-domain"/>
    <property type="match status" value="1"/>
</dbReference>
<evidence type="ECO:0000256" key="1">
    <source>
        <dbReference type="PROSITE-ProRule" id="PRU00703"/>
    </source>
</evidence>
<evidence type="ECO:0000313" key="7">
    <source>
        <dbReference type="Proteomes" id="UP000030184"/>
    </source>
</evidence>
<dbReference type="InterPro" id="IPR046342">
    <property type="entry name" value="CBS_dom_sf"/>
</dbReference>
<gene>
    <name evidence="3" type="ORF">JCM19301_3858</name>
    <name evidence="4" type="ORF">JCM19302_4190</name>
    <name evidence="5" type="ORF">JCM19538_2029</name>
</gene>
<keyword evidence="7" id="KW-1185">Reference proteome</keyword>
<dbReference type="EMBL" id="BBNY01000005">
    <property type="protein sequence ID" value="GAL89040.1"/>
    <property type="molecule type" value="Genomic_DNA"/>
</dbReference>
<dbReference type="PROSITE" id="PS51371">
    <property type="entry name" value="CBS"/>
    <property type="match status" value="1"/>
</dbReference>
<protein>
    <recommendedName>
        <fullName evidence="2">CBS domain-containing protein</fullName>
    </recommendedName>
</protein>
<organism evidence="4 6">
    <name type="scientific">Jejuia pallidilutea</name>
    <dbReference type="NCBI Taxonomy" id="504487"/>
    <lineage>
        <taxon>Bacteria</taxon>
        <taxon>Pseudomonadati</taxon>
        <taxon>Bacteroidota</taxon>
        <taxon>Flavobacteriia</taxon>
        <taxon>Flavobacteriales</taxon>
        <taxon>Flavobacteriaceae</taxon>
        <taxon>Jejuia</taxon>
    </lineage>
</organism>
<evidence type="ECO:0000313" key="5">
    <source>
        <dbReference type="EMBL" id="GAL89040.1"/>
    </source>
</evidence>
<evidence type="ECO:0000313" key="3">
    <source>
        <dbReference type="EMBL" id="GAL65398.1"/>
    </source>
</evidence>
<name>A0A090VXM3_9FLAO</name>
<comment type="caution">
    <text evidence="4">The sequence shown here is derived from an EMBL/GenBank/DDBJ whole genome shotgun (WGS) entry which is preliminary data.</text>
</comment>
<dbReference type="InterPro" id="IPR000644">
    <property type="entry name" value="CBS_dom"/>
</dbReference>
<dbReference type="EMBL" id="BBNR01000001">
    <property type="protein sequence ID" value="GAL65398.1"/>
    <property type="molecule type" value="Genomic_DNA"/>
</dbReference>
<dbReference type="Proteomes" id="UP000029646">
    <property type="component" value="Unassembled WGS sequence"/>
</dbReference>
<dbReference type="Proteomes" id="UP000030184">
    <property type="component" value="Unassembled WGS sequence"/>
</dbReference>
<keyword evidence="1" id="KW-0129">CBS domain</keyword>
<dbReference type="Proteomes" id="UP000029641">
    <property type="component" value="Unassembled WGS sequence"/>
</dbReference>
<sequence>MITNVISIEDQTKIPEAKALMEANNIRFLPITKQKKLIGLITSNDL</sequence>
<dbReference type="AlphaFoldDB" id="A0A090VXM3"/>
<dbReference type="RefSeq" id="WP_235420514.1">
    <property type="nucleotide sequence ID" value="NZ_BBNR01000001.1"/>
</dbReference>
<dbReference type="SUPFAM" id="SSF54631">
    <property type="entry name" value="CBS-domain pair"/>
    <property type="match status" value="1"/>
</dbReference>
<accession>A0A090VXM3</accession>
<dbReference type="EMBL" id="BBNS01000001">
    <property type="protein sequence ID" value="GAL69461.1"/>
    <property type="molecule type" value="Genomic_DNA"/>
</dbReference>
<dbReference type="Pfam" id="PF00571">
    <property type="entry name" value="CBS"/>
    <property type="match status" value="1"/>
</dbReference>
<dbReference type="STRING" id="504487.JCM19538_2029"/>
<proteinExistence type="predicted"/>
<evidence type="ECO:0000259" key="2">
    <source>
        <dbReference type="PROSITE" id="PS51371"/>
    </source>
</evidence>
<evidence type="ECO:0000313" key="4">
    <source>
        <dbReference type="EMBL" id="GAL69461.1"/>
    </source>
</evidence>
<evidence type="ECO:0000313" key="6">
    <source>
        <dbReference type="Proteomes" id="UP000029646"/>
    </source>
</evidence>
<feature type="domain" description="CBS" evidence="2">
    <location>
        <begin position="1"/>
        <end position="46"/>
    </location>
</feature>